<evidence type="ECO:0000313" key="4">
    <source>
        <dbReference type="Proteomes" id="UP001159179"/>
    </source>
</evidence>
<keyword evidence="1" id="KW-0812">Transmembrane</keyword>
<dbReference type="GeneID" id="79870133"/>
<reference evidence="3" key="1">
    <citation type="submission" date="2023-03" db="EMBL/GenBank/DDBJ databases">
        <title>Bacterial isolates from washroom surfaces on a university campus.</title>
        <authorList>
            <person name="Holman D.B."/>
            <person name="Gzyl K.E."/>
            <person name="Taheri A.E."/>
        </authorList>
    </citation>
    <scope>NUCLEOTIDE SEQUENCE</scope>
    <source>
        <strain evidence="3">RD03</strain>
    </source>
</reference>
<feature type="chain" id="PRO_5043992289" evidence="2">
    <location>
        <begin position="23"/>
        <end position="230"/>
    </location>
</feature>
<name>A0AAW6T4H2_9BACI</name>
<proteinExistence type="predicted"/>
<feature type="transmembrane region" description="Helical" evidence="1">
    <location>
        <begin position="204"/>
        <end position="228"/>
    </location>
</feature>
<comment type="caution">
    <text evidence="3">The sequence shown here is derived from an EMBL/GenBank/DDBJ whole genome shotgun (WGS) entry which is preliminary data.</text>
</comment>
<dbReference type="AlphaFoldDB" id="A0AAW6T4H2"/>
<sequence length="230" mass="24713">MKKYLKKIVVTVALAVSCFSLTIPGLNVSANTDSGNDDFVEKMEQYQDHSTVLGKSEKSQLVEKVKEGIQNQDINVVGDVDQLDYDNSNAFKFDANFENVTSITIPYKDTEGVKTLSGLTVTFDAQLNQQEYSEIQVTETKTQATSFVYINGSEAGSATIEKSSRFQTMGYIDRVNDCMARFGVNPDTAALALTTCGTVCAISLGTLCLPCLGIFGAAGGGVIVGCFLNS</sequence>
<evidence type="ECO:0000256" key="1">
    <source>
        <dbReference type="SAM" id="Phobius"/>
    </source>
</evidence>
<dbReference type="PROSITE" id="PS51257">
    <property type="entry name" value="PROKAR_LIPOPROTEIN"/>
    <property type="match status" value="1"/>
</dbReference>
<protein>
    <submittedName>
        <fullName evidence="3">Uncharacterized protein</fullName>
    </submittedName>
</protein>
<gene>
    <name evidence="3" type="ORF">P5X88_26455</name>
</gene>
<evidence type="ECO:0000313" key="3">
    <source>
        <dbReference type="EMBL" id="MDH5164477.1"/>
    </source>
</evidence>
<feature type="signal peptide" evidence="2">
    <location>
        <begin position="1"/>
        <end position="22"/>
    </location>
</feature>
<organism evidence="3 4">
    <name type="scientific">Heyndrickxia oleronia</name>
    <dbReference type="NCBI Taxonomy" id="38875"/>
    <lineage>
        <taxon>Bacteria</taxon>
        <taxon>Bacillati</taxon>
        <taxon>Bacillota</taxon>
        <taxon>Bacilli</taxon>
        <taxon>Bacillales</taxon>
        <taxon>Bacillaceae</taxon>
        <taxon>Heyndrickxia</taxon>
    </lineage>
</organism>
<evidence type="ECO:0000256" key="2">
    <source>
        <dbReference type="SAM" id="SignalP"/>
    </source>
</evidence>
<dbReference type="RefSeq" id="WP_212946012.1">
    <property type="nucleotide sequence ID" value="NZ_BOQX01000010.1"/>
</dbReference>
<keyword evidence="1" id="KW-0472">Membrane</keyword>
<keyword evidence="1" id="KW-1133">Transmembrane helix</keyword>
<dbReference type="EMBL" id="JAROYP010000033">
    <property type="protein sequence ID" value="MDH5164477.1"/>
    <property type="molecule type" value="Genomic_DNA"/>
</dbReference>
<dbReference type="Proteomes" id="UP001159179">
    <property type="component" value="Unassembled WGS sequence"/>
</dbReference>
<keyword evidence="2" id="KW-0732">Signal</keyword>
<accession>A0AAW6T4H2</accession>